<keyword evidence="2" id="KW-0812">Transmembrane</keyword>
<feature type="transmembrane region" description="Helical" evidence="2">
    <location>
        <begin position="191"/>
        <end position="213"/>
    </location>
</feature>
<organism evidence="3 4">
    <name type="scientific">Plakobranchus ocellatus</name>
    <dbReference type="NCBI Taxonomy" id="259542"/>
    <lineage>
        <taxon>Eukaryota</taxon>
        <taxon>Metazoa</taxon>
        <taxon>Spiralia</taxon>
        <taxon>Lophotrochozoa</taxon>
        <taxon>Mollusca</taxon>
        <taxon>Gastropoda</taxon>
        <taxon>Heterobranchia</taxon>
        <taxon>Euthyneura</taxon>
        <taxon>Panpulmonata</taxon>
        <taxon>Sacoglossa</taxon>
        <taxon>Placobranchoidea</taxon>
        <taxon>Plakobranchidae</taxon>
        <taxon>Plakobranchus</taxon>
    </lineage>
</organism>
<evidence type="ECO:0000256" key="1">
    <source>
        <dbReference type="SAM" id="MobiDB-lite"/>
    </source>
</evidence>
<proteinExistence type="predicted"/>
<keyword evidence="2" id="KW-1133">Transmembrane helix</keyword>
<evidence type="ECO:0000256" key="2">
    <source>
        <dbReference type="SAM" id="Phobius"/>
    </source>
</evidence>
<dbReference type="InterPro" id="IPR013783">
    <property type="entry name" value="Ig-like_fold"/>
</dbReference>
<keyword evidence="4" id="KW-1185">Reference proteome</keyword>
<dbReference type="Proteomes" id="UP000735302">
    <property type="component" value="Unassembled WGS sequence"/>
</dbReference>
<protein>
    <submittedName>
        <fullName evidence="3">Uncharacterized protein</fullName>
    </submittedName>
</protein>
<feature type="region of interest" description="Disordered" evidence="1">
    <location>
        <begin position="246"/>
        <end position="306"/>
    </location>
</feature>
<evidence type="ECO:0000313" key="4">
    <source>
        <dbReference type="Proteomes" id="UP000735302"/>
    </source>
</evidence>
<evidence type="ECO:0000313" key="3">
    <source>
        <dbReference type="EMBL" id="GFO36960.1"/>
    </source>
</evidence>
<comment type="caution">
    <text evidence="3">The sequence shown here is derived from an EMBL/GenBank/DDBJ whole genome shotgun (WGS) entry which is preliminary data.</text>
</comment>
<sequence length="306" mass="33751">MKLDDSLVHSFHQPSIHHPGNKLVTCELRMPVQNLQEGDYHLLAAVQPSVPERSDDDLVYADYPSNLKLSTVTLSYQMSKSTTFSVETGSDLQTELDITGNPPPNRFILTLRTSKKSNILTIPNGDYNVSSSNRKLTLTLKDVGKSGLGFGYYTFHASNGINGTSPELKYTFKVTLLEEGDDDNSARKVGILLAIGLNSALMIFSIFGCVLLCRRNRRRKLQSRGSNYASPNEACYIYPNMGFQPDPNEYGSPQNPPSYESVYATPNECMESDSTPQAARHGKRQEVPRGSTGTASQCGELAVRLQ</sequence>
<accession>A0AAV4CYV3</accession>
<name>A0AAV4CYV3_9GAST</name>
<reference evidence="3 4" key="1">
    <citation type="journal article" date="2021" name="Elife">
        <title>Chloroplast acquisition without the gene transfer in kleptoplastic sea slugs, Plakobranchus ocellatus.</title>
        <authorList>
            <person name="Maeda T."/>
            <person name="Takahashi S."/>
            <person name="Yoshida T."/>
            <person name="Shimamura S."/>
            <person name="Takaki Y."/>
            <person name="Nagai Y."/>
            <person name="Toyoda A."/>
            <person name="Suzuki Y."/>
            <person name="Arimoto A."/>
            <person name="Ishii H."/>
            <person name="Satoh N."/>
            <person name="Nishiyama T."/>
            <person name="Hasebe M."/>
            <person name="Maruyama T."/>
            <person name="Minagawa J."/>
            <person name="Obokata J."/>
            <person name="Shigenobu S."/>
        </authorList>
    </citation>
    <scope>NUCLEOTIDE SEQUENCE [LARGE SCALE GENOMIC DNA]</scope>
</reference>
<dbReference type="Gene3D" id="2.60.40.10">
    <property type="entry name" value="Immunoglobulins"/>
    <property type="match status" value="1"/>
</dbReference>
<dbReference type="AlphaFoldDB" id="A0AAV4CYV3"/>
<keyword evidence="2" id="KW-0472">Membrane</keyword>
<gene>
    <name evidence="3" type="ORF">PoB_006346500</name>
</gene>
<dbReference type="EMBL" id="BLXT01007159">
    <property type="protein sequence ID" value="GFO36960.1"/>
    <property type="molecule type" value="Genomic_DNA"/>
</dbReference>